<gene>
    <name evidence="1" type="ORF">CELE_T11F9.7</name>
    <name evidence="1 3" type="ORF">T11F9.7</name>
</gene>
<evidence type="ECO:0000313" key="3">
    <source>
        <dbReference type="WormBase" id="T11F9.7"/>
    </source>
</evidence>
<sequence length="210" mass="24764">MILMTICLLNVMNQKKKASLETVKCFLFIIMKRMKTKKILAKYAKNQNHRNCSKCSVYNICCYTYRPKLCRRTDKHFKELPSGLINIIKDLSLDISGLYLPQTLLTGRIDLNDEFVASIEVEDAEKSKEILRRRRERPLALRQFSHALSRAMANLRTYHYDVTTEKIERCPMRNSCKGHLKWEQMRKYRAQCKKNFKDPSLATVEDMMSK</sequence>
<dbReference type="HOGENOM" id="CLU_1116604_0_0_1"/>
<dbReference type="WormBase" id="T11F9.7">
    <property type="protein sequence ID" value="CE52256"/>
    <property type="gene ID" value="WBGene00011710"/>
</dbReference>
<dbReference type="PhylomeDB" id="Q22399"/>
<name>Q22399_CAEEL</name>
<dbReference type="OrthoDB" id="5876832at2759"/>
<evidence type="ECO:0000313" key="2">
    <source>
        <dbReference type="Proteomes" id="UP000001940"/>
    </source>
</evidence>
<dbReference type="FunCoup" id="Q22399">
    <property type="interactions" value="46"/>
</dbReference>
<dbReference type="AlphaFoldDB" id="Q22399"/>
<evidence type="ECO:0000313" key="1">
    <source>
        <dbReference type="EMBL" id="CAA98531.2"/>
    </source>
</evidence>
<dbReference type="PIR" id="T24839">
    <property type="entry name" value="T24839"/>
</dbReference>
<protein>
    <submittedName>
        <fullName evidence="1">YkgJ family cysteine cluster protein</fullName>
    </submittedName>
</protein>
<dbReference type="PaxDb" id="6239-F23C8.11"/>
<proteinExistence type="predicted"/>
<dbReference type="EMBL" id="BX284605">
    <property type="protein sequence ID" value="CAA98531.2"/>
    <property type="molecule type" value="Genomic_DNA"/>
</dbReference>
<dbReference type="Proteomes" id="UP000001940">
    <property type="component" value="Chromosome V"/>
</dbReference>
<keyword evidence="2" id="KW-1185">Reference proteome</keyword>
<organism evidence="1 2">
    <name type="scientific">Caenorhabditis elegans</name>
    <dbReference type="NCBI Taxonomy" id="6239"/>
    <lineage>
        <taxon>Eukaryota</taxon>
        <taxon>Metazoa</taxon>
        <taxon>Ecdysozoa</taxon>
        <taxon>Nematoda</taxon>
        <taxon>Chromadorea</taxon>
        <taxon>Rhabditida</taxon>
        <taxon>Rhabditina</taxon>
        <taxon>Rhabditomorpha</taxon>
        <taxon>Rhabditoidea</taxon>
        <taxon>Rhabditidae</taxon>
        <taxon>Peloderinae</taxon>
        <taxon>Caenorhabditis</taxon>
    </lineage>
</organism>
<reference evidence="1 2" key="1">
    <citation type="journal article" date="1998" name="Science">
        <title>Genome sequence of the nematode C. elegans: a platform for investigating biology.</title>
        <authorList>
            <consortium name="The C. elegans sequencing consortium"/>
            <person name="Sulson J.E."/>
            <person name="Waterston R."/>
        </authorList>
    </citation>
    <scope>NUCLEOTIDE SEQUENCE [LARGE SCALE GENOMIC DNA]</scope>
    <source>
        <strain evidence="1 2">Bristol N2</strain>
    </source>
</reference>
<dbReference type="PANTHER" id="PTHR47645">
    <property type="entry name" value="PROTEIN CBG08267"/>
    <property type="match status" value="1"/>
</dbReference>
<accession>Q22399</accession>
<dbReference type="InParanoid" id="Q22399"/>
<dbReference type="AGR" id="WB:WBGene00011710"/>
<dbReference type="PANTHER" id="PTHR47645:SF1">
    <property type="entry name" value="C2H2-TYPE DOMAIN-CONTAINING PROTEIN-RELATED"/>
    <property type="match status" value="1"/>
</dbReference>
<dbReference type="UCSC" id="T11F9.7">
    <property type="organism name" value="c. elegans"/>
</dbReference>